<evidence type="ECO:0000313" key="3">
    <source>
        <dbReference type="EMBL" id="OGL86603.1"/>
    </source>
</evidence>
<proteinExistence type="predicted"/>
<keyword evidence="1" id="KW-0808">Transferase</keyword>
<evidence type="ECO:0000259" key="2">
    <source>
        <dbReference type="Pfam" id="PF13439"/>
    </source>
</evidence>
<accession>A0A1F7V7X2</accession>
<protein>
    <recommendedName>
        <fullName evidence="2">Glycosyltransferase subfamily 4-like N-terminal domain-containing protein</fullName>
    </recommendedName>
</protein>
<comment type="caution">
    <text evidence="3">The sequence shown here is derived from an EMBL/GenBank/DDBJ whole genome shotgun (WGS) entry which is preliminary data.</text>
</comment>
<reference evidence="3 4" key="1">
    <citation type="journal article" date="2016" name="Nat. Commun.">
        <title>Thousands of microbial genomes shed light on interconnected biogeochemical processes in an aquifer system.</title>
        <authorList>
            <person name="Anantharaman K."/>
            <person name="Brown C.T."/>
            <person name="Hug L.A."/>
            <person name="Sharon I."/>
            <person name="Castelle C.J."/>
            <person name="Probst A.J."/>
            <person name="Thomas B.C."/>
            <person name="Singh A."/>
            <person name="Wilkins M.J."/>
            <person name="Karaoz U."/>
            <person name="Brodie E.L."/>
            <person name="Williams K.H."/>
            <person name="Hubbard S.S."/>
            <person name="Banfield J.F."/>
        </authorList>
    </citation>
    <scope>NUCLEOTIDE SEQUENCE [LARGE SCALE GENOMIC DNA]</scope>
</reference>
<feature type="domain" description="Glycosyltransferase subfamily 4-like N-terminal" evidence="2">
    <location>
        <begin position="20"/>
        <end position="180"/>
    </location>
</feature>
<name>A0A1F7V7X2_9BACT</name>
<dbReference type="CDD" id="cd03809">
    <property type="entry name" value="GT4_MtfB-like"/>
    <property type="match status" value="1"/>
</dbReference>
<dbReference type="PANTHER" id="PTHR46401">
    <property type="entry name" value="GLYCOSYLTRANSFERASE WBBK-RELATED"/>
    <property type="match status" value="1"/>
</dbReference>
<organism evidence="3 4">
    <name type="scientific">Candidatus Uhrbacteria bacterium RIFCSPLOWO2_02_FULL_48_18</name>
    <dbReference type="NCBI Taxonomy" id="1802408"/>
    <lineage>
        <taxon>Bacteria</taxon>
        <taxon>Candidatus Uhriibacteriota</taxon>
    </lineage>
</organism>
<dbReference type="InterPro" id="IPR028098">
    <property type="entry name" value="Glyco_trans_4-like_N"/>
</dbReference>
<dbReference type="Pfam" id="PF13692">
    <property type="entry name" value="Glyco_trans_1_4"/>
    <property type="match status" value="1"/>
</dbReference>
<dbReference type="EMBL" id="MGEQ01000008">
    <property type="protein sequence ID" value="OGL86603.1"/>
    <property type="molecule type" value="Genomic_DNA"/>
</dbReference>
<dbReference type="SUPFAM" id="SSF53756">
    <property type="entry name" value="UDP-Glycosyltransferase/glycogen phosphorylase"/>
    <property type="match status" value="1"/>
</dbReference>
<evidence type="ECO:0000256" key="1">
    <source>
        <dbReference type="ARBA" id="ARBA00022679"/>
    </source>
</evidence>
<dbReference type="Pfam" id="PF13439">
    <property type="entry name" value="Glyco_transf_4"/>
    <property type="match status" value="1"/>
</dbReference>
<dbReference type="AlphaFoldDB" id="A0A1F7V7X2"/>
<sequence length="390" mass="43551">MRIVIDGETLCDASGGVGAGIEHYTWEITTRLLRLKTEHTFLLYVPNALLLERIRVLVEGAQSKFIIIRSHIPHVPFFSRHVLLPLRWLFSRADLVFSPFGQIPLLWLKPSVITIHDVAIYEHPEWFAPLGNQDFSVRTIVPRSIARASRILAVSKTTAERLVNLFPSVAGKTAVVYEGVGVPKNLSFDASSKRFPFDRDVVLFLGTIEPRKNLPFAIEAFDAFLRQHPECVSTVRFILAGKKGWGTEEVSRLVQEVNQVWSDLAPEGVIQFLGAVTEEEKWILLARASVFVFPSFDEGFGLPVLEAMAVGTPVIASRAEAIVEVGGDAVMCVDDVESFALAMAQCLLLPEGVKMLRKDGIDRAKEFTWERAARETLQVIESVEQKKSQK</sequence>
<gene>
    <name evidence="3" type="ORF">A3I41_04955</name>
</gene>
<dbReference type="GO" id="GO:0016757">
    <property type="term" value="F:glycosyltransferase activity"/>
    <property type="evidence" value="ECO:0007669"/>
    <property type="project" value="TreeGrafter"/>
</dbReference>
<evidence type="ECO:0000313" key="4">
    <source>
        <dbReference type="Proteomes" id="UP000176593"/>
    </source>
</evidence>
<dbReference type="Gene3D" id="3.40.50.2000">
    <property type="entry name" value="Glycogen Phosphorylase B"/>
    <property type="match status" value="2"/>
</dbReference>
<dbReference type="PANTHER" id="PTHR46401:SF2">
    <property type="entry name" value="GLYCOSYLTRANSFERASE WBBK-RELATED"/>
    <property type="match status" value="1"/>
</dbReference>
<dbReference type="Proteomes" id="UP000176593">
    <property type="component" value="Unassembled WGS sequence"/>
</dbReference>